<dbReference type="GO" id="GO:0005524">
    <property type="term" value="F:ATP binding"/>
    <property type="evidence" value="ECO:0007669"/>
    <property type="project" value="UniProtKB-UniRule"/>
</dbReference>
<dbReference type="FunFam" id="3.30.1490.20:FF:000007">
    <property type="entry name" value="D-alanine--D-alanine ligase"/>
    <property type="match status" value="1"/>
</dbReference>
<evidence type="ECO:0000256" key="7">
    <source>
        <dbReference type="ARBA" id="ARBA00022490"/>
    </source>
</evidence>
<evidence type="ECO:0000256" key="22">
    <source>
        <dbReference type="HAMAP-Rule" id="MF_00047"/>
    </source>
</evidence>
<dbReference type="SUPFAM" id="SSF56059">
    <property type="entry name" value="Glutathione synthetase ATP-binding domain-like"/>
    <property type="match status" value="1"/>
</dbReference>
<comment type="similarity">
    <text evidence="5 22">Belongs to the D-alanine--D-alanine ligase family.</text>
</comment>
<dbReference type="AlphaFoldDB" id="D4RYB7"/>
<comment type="pathway">
    <text evidence="18">Glycan biosynthesis.</text>
</comment>
<dbReference type="PANTHER" id="PTHR23132">
    <property type="entry name" value="D-ALANINE--D-ALANINE LIGASE"/>
    <property type="match status" value="1"/>
</dbReference>
<dbReference type="GO" id="GO:0008360">
    <property type="term" value="P:regulation of cell shape"/>
    <property type="evidence" value="ECO:0007669"/>
    <property type="project" value="UniProtKB-KW"/>
</dbReference>
<evidence type="ECO:0000256" key="12">
    <source>
        <dbReference type="ARBA" id="ARBA00022842"/>
    </source>
</evidence>
<dbReference type="UniPathway" id="UPA00219"/>
<evidence type="ECO:0000256" key="26">
    <source>
        <dbReference type="PROSITE-ProRule" id="PRU00409"/>
    </source>
</evidence>
<evidence type="ECO:0000256" key="18">
    <source>
        <dbReference type="ARBA" id="ARBA00060592"/>
    </source>
</evidence>
<dbReference type="GO" id="GO:0046872">
    <property type="term" value="F:metal ion binding"/>
    <property type="evidence" value="ECO:0007669"/>
    <property type="project" value="UniProtKB-KW"/>
</dbReference>
<dbReference type="PROSITE" id="PS00843">
    <property type="entry name" value="DALA_DALA_LIGASE_1"/>
    <property type="match status" value="1"/>
</dbReference>
<evidence type="ECO:0000256" key="15">
    <source>
        <dbReference type="ARBA" id="ARBA00023211"/>
    </source>
</evidence>
<dbReference type="HAMAP" id="MF_00047">
    <property type="entry name" value="Dala_Dala_lig"/>
    <property type="match status" value="1"/>
</dbReference>
<keyword evidence="10 24" id="KW-0547">Nucleotide-binding</keyword>
<dbReference type="InterPro" id="IPR013815">
    <property type="entry name" value="ATP_grasp_subdomain_1"/>
</dbReference>
<dbReference type="EMBL" id="ABWN01000022">
    <property type="protein sequence ID" value="EFF69017.1"/>
    <property type="molecule type" value="Genomic_DNA"/>
</dbReference>
<comment type="cofactor">
    <cofactor evidence="25">
        <name>Mg(2+)</name>
        <dbReference type="ChEBI" id="CHEBI:18420"/>
    </cofactor>
    <cofactor evidence="25">
        <name>Mn(2+)</name>
        <dbReference type="ChEBI" id="CHEBI:29035"/>
    </cofactor>
    <text evidence="25">Binds 2 magnesium or manganese ions per subunit.</text>
</comment>
<evidence type="ECO:0000256" key="11">
    <source>
        <dbReference type="ARBA" id="ARBA00022840"/>
    </source>
</evidence>
<feature type="binding site" evidence="24">
    <location>
        <begin position="219"/>
        <end position="226"/>
    </location>
    <ligand>
        <name>ATP</name>
        <dbReference type="ChEBI" id="CHEBI:30616"/>
    </ligand>
</feature>
<dbReference type="STRING" id="45851.BHV86_01970"/>
<feature type="binding site" evidence="25">
    <location>
        <position position="315"/>
    </location>
    <ligand>
        <name>Mg(2+)</name>
        <dbReference type="ChEBI" id="CHEBI:18420"/>
        <label>1</label>
    </ligand>
</feature>
<evidence type="ECO:0000256" key="20">
    <source>
        <dbReference type="ARBA" id="ARBA00076288"/>
    </source>
</evidence>
<accession>D4RYB7</accession>
<dbReference type="Gene3D" id="3.30.470.20">
    <property type="entry name" value="ATP-grasp fold, B domain"/>
    <property type="match status" value="1"/>
</dbReference>
<evidence type="ECO:0000256" key="3">
    <source>
        <dbReference type="ARBA" id="ARBA00004496"/>
    </source>
</evidence>
<keyword evidence="12 25" id="KW-0460">Magnesium</keyword>
<comment type="cofactor">
    <cofactor evidence="1">
        <name>Mn(2+)</name>
        <dbReference type="ChEBI" id="CHEBI:29035"/>
    </cofactor>
</comment>
<keyword evidence="16 22" id="KW-0961">Cell wall biogenesis/degradation</keyword>
<dbReference type="Pfam" id="PF07478">
    <property type="entry name" value="Dala_Dala_lig_C"/>
    <property type="match status" value="1"/>
</dbReference>
<dbReference type="InterPro" id="IPR005905">
    <property type="entry name" value="D_ala_D_ala"/>
</dbReference>
<evidence type="ECO:0000256" key="21">
    <source>
        <dbReference type="ARBA" id="ARBA00077154"/>
    </source>
</evidence>
<feature type="binding site" evidence="24">
    <location>
        <begin position="189"/>
        <end position="190"/>
    </location>
    <ligand>
        <name>ATP</name>
        <dbReference type="ChEBI" id="CHEBI:30616"/>
    </ligand>
</feature>
<evidence type="ECO:0000256" key="8">
    <source>
        <dbReference type="ARBA" id="ARBA00022598"/>
    </source>
</evidence>
<evidence type="ECO:0000256" key="2">
    <source>
        <dbReference type="ARBA" id="ARBA00003921"/>
    </source>
</evidence>
<keyword evidence="29" id="KW-1185">Reference proteome</keyword>
<dbReference type="NCBIfam" id="NF002528">
    <property type="entry name" value="PRK01966.1-4"/>
    <property type="match status" value="1"/>
</dbReference>
<keyword evidence="8 22" id="KW-0436">Ligase</keyword>
<feature type="binding site" evidence="25">
    <location>
        <position position="317"/>
    </location>
    <ligand>
        <name>Mg(2+)</name>
        <dbReference type="ChEBI" id="CHEBI:18420"/>
        <label>2</label>
    </ligand>
</feature>
<dbReference type="GO" id="GO:0071555">
    <property type="term" value="P:cell wall organization"/>
    <property type="evidence" value="ECO:0007669"/>
    <property type="project" value="UniProtKB-KW"/>
</dbReference>
<dbReference type="Gene3D" id="3.40.50.20">
    <property type="match status" value="1"/>
</dbReference>
<comment type="function">
    <text evidence="2 22">Cell wall formation.</text>
</comment>
<dbReference type="Proteomes" id="UP000006238">
    <property type="component" value="Unassembled WGS sequence"/>
</dbReference>
<feature type="binding site" evidence="24">
    <location>
        <begin position="314"/>
        <end position="315"/>
    </location>
    <ligand>
        <name>ATP</name>
        <dbReference type="ChEBI" id="CHEBI:30616"/>
    </ligand>
</feature>
<feature type="domain" description="ATP-grasp" evidence="27">
    <location>
        <begin position="147"/>
        <end position="348"/>
    </location>
</feature>
<dbReference type="GO" id="GO:0009252">
    <property type="term" value="P:peptidoglycan biosynthetic process"/>
    <property type="evidence" value="ECO:0007669"/>
    <property type="project" value="UniProtKB-UniRule"/>
</dbReference>
<keyword evidence="11 26" id="KW-0067">ATP-binding</keyword>
<dbReference type="PIRSF" id="PIRSF039102">
    <property type="entry name" value="Ddl/VanB"/>
    <property type="match status" value="1"/>
</dbReference>
<evidence type="ECO:0000256" key="1">
    <source>
        <dbReference type="ARBA" id="ARBA00001936"/>
    </source>
</evidence>
<keyword evidence="15 25" id="KW-0464">Manganese</keyword>
<feature type="binding site" evidence="24">
    <location>
        <begin position="181"/>
        <end position="183"/>
    </location>
    <ligand>
        <name>ATP</name>
        <dbReference type="ChEBI" id="CHEBI:30616"/>
    </ligand>
</feature>
<evidence type="ECO:0000256" key="5">
    <source>
        <dbReference type="ARBA" id="ARBA00010871"/>
    </source>
</evidence>
<dbReference type="Gene3D" id="3.30.1490.20">
    <property type="entry name" value="ATP-grasp fold, A domain"/>
    <property type="match status" value="1"/>
</dbReference>
<comment type="caution">
    <text evidence="28">The sequence shown here is derived from an EMBL/GenBank/DDBJ whole genome shotgun (WGS) entry which is preliminary data.</text>
</comment>
<dbReference type="EC" id="6.3.2.4" evidence="6 22"/>
<dbReference type="PANTHER" id="PTHR23132:SF25">
    <property type="entry name" value="D-ALANINE--D-ALANINE LIGASE A"/>
    <property type="match status" value="1"/>
</dbReference>
<dbReference type="eggNOG" id="COG1181">
    <property type="taxonomic scope" value="Bacteria"/>
</dbReference>
<dbReference type="NCBIfam" id="TIGR01205">
    <property type="entry name" value="D_ala_D_alaTIGR"/>
    <property type="match status" value="1"/>
</dbReference>
<reference evidence="28 29" key="1">
    <citation type="submission" date="2010-02" db="EMBL/GenBank/DDBJ databases">
        <authorList>
            <person name="Weinstock G."/>
            <person name="Sodergren E."/>
            <person name="Clifton S."/>
            <person name="Fulton L."/>
            <person name="Fulton B."/>
            <person name="Courtney L."/>
            <person name="Fronick C."/>
            <person name="Harrison M."/>
            <person name="Strong C."/>
            <person name="Farmer C."/>
            <person name="Delahaunty K."/>
            <person name="Markovic C."/>
            <person name="Hall O."/>
            <person name="Minx P."/>
            <person name="Tomlinson C."/>
            <person name="Mitreva M."/>
            <person name="Nelson J."/>
            <person name="Hou S."/>
            <person name="Wollam A."/>
            <person name="Pepin K.H."/>
            <person name="Johnson M."/>
            <person name="Bhonagiri V."/>
            <person name="Zhang X."/>
            <person name="Suruliraj S."/>
            <person name="Warren W."/>
            <person name="Chinwalla A."/>
            <person name="Mardis E.R."/>
            <person name="Wilson R.K."/>
        </authorList>
    </citation>
    <scope>NUCLEOTIDE SEQUENCE [LARGE SCALE GENOMIC DNA]</scope>
    <source>
        <strain evidence="28 29">DSM 2876</strain>
    </source>
</reference>
<evidence type="ECO:0000256" key="10">
    <source>
        <dbReference type="ARBA" id="ARBA00022741"/>
    </source>
</evidence>
<evidence type="ECO:0000313" key="28">
    <source>
        <dbReference type="EMBL" id="EFF69017.1"/>
    </source>
</evidence>
<dbReference type="FunFam" id="3.30.470.20:FF:000008">
    <property type="entry name" value="D-alanine--D-alanine ligase"/>
    <property type="match status" value="1"/>
</dbReference>
<feature type="binding site" evidence="25">
    <location>
        <position position="301"/>
    </location>
    <ligand>
        <name>Mg(2+)</name>
        <dbReference type="ChEBI" id="CHEBI:18420"/>
        <label>1</label>
    </ligand>
</feature>
<evidence type="ECO:0000256" key="25">
    <source>
        <dbReference type="PIRSR" id="PIRSR039102-3"/>
    </source>
</evidence>
<dbReference type="GeneID" id="98917232"/>
<sequence length="356" mass="39183">MKKIKVAVLFGGQSSEHDISCISAATVIESIDREKYDVITVGITKDGRWIKTDNVEDIKSGKWREGKVTMILSPDRIHKGFVEIEDGKAEVTEVDVVFPVLHGLYGEDGTIQGILELAGIPYVGCGVVASAVSMDKLFTKKIVDGLKDVRQAKYVPVRRYELKEMDKVLDGIEERLPYPVFVKPSNAGSSKGVSKAGDRAGLEKALRLAAEHDEKILVEETIVGREIECAVLGTSDVKASGVGEILAADSAAFYDFDAKYNNAESKTVINPELPDGKTDEVRNDAVRIFKAVDGFGLSRVDFFIENGTNDVVFNEINTMPGFTSISMYPMLWADRGIEKKELVDELINEAFTRHKI</sequence>
<evidence type="ECO:0000256" key="16">
    <source>
        <dbReference type="ARBA" id="ARBA00023316"/>
    </source>
</evidence>
<gene>
    <name evidence="22" type="primary">ddl</name>
    <name evidence="28" type="ORF">BUTYVIB_00822</name>
</gene>
<protein>
    <recommendedName>
        <fullName evidence="19 22">D-alanine--D-alanine ligase</fullName>
        <ecNumber evidence="6 22">6.3.2.4</ecNumber>
    </recommendedName>
    <alternativeName>
        <fullName evidence="21 22">D-Ala-D-Ala ligase</fullName>
    </alternativeName>
    <alternativeName>
        <fullName evidence="20 22">D-alanylalanine synthetase</fullName>
    </alternativeName>
</protein>
<comment type="catalytic activity">
    <reaction evidence="17 22">
        <text>2 D-alanine + ATP = D-alanyl-D-alanine + ADP + phosphate + H(+)</text>
        <dbReference type="Rhea" id="RHEA:11224"/>
        <dbReference type="ChEBI" id="CHEBI:15378"/>
        <dbReference type="ChEBI" id="CHEBI:30616"/>
        <dbReference type="ChEBI" id="CHEBI:43474"/>
        <dbReference type="ChEBI" id="CHEBI:57416"/>
        <dbReference type="ChEBI" id="CHEBI:57822"/>
        <dbReference type="ChEBI" id="CHEBI:456216"/>
        <dbReference type="EC" id="6.3.2.4"/>
    </reaction>
</comment>
<dbReference type="InterPro" id="IPR011761">
    <property type="entry name" value="ATP-grasp"/>
</dbReference>
<evidence type="ECO:0000256" key="4">
    <source>
        <dbReference type="ARBA" id="ARBA00004752"/>
    </source>
</evidence>
<dbReference type="GO" id="GO:0005829">
    <property type="term" value="C:cytosol"/>
    <property type="evidence" value="ECO:0007669"/>
    <property type="project" value="TreeGrafter"/>
</dbReference>
<evidence type="ECO:0000259" key="27">
    <source>
        <dbReference type="PROSITE" id="PS50975"/>
    </source>
</evidence>
<feature type="active site" evidence="23">
    <location>
        <position position="189"/>
    </location>
</feature>
<evidence type="ECO:0000256" key="6">
    <source>
        <dbReference type="ARBA" id="ARBA00012216"/>
    </source>
</evidence>
<evidence type="ECO:0000256" key="13">
    <source>
        <dbReference type="ARBA" id="ARBA00022960"/>
    </source>
</evidence>
<dbReference type="InterPro" id="IPR000291">
    <property type="entry name" value="D-Ala_lig_Van_CS"/>
</dbReference>
<evidence type="ECO:0000256" key="17">
    <source>
        <dbReference type="ARBA" id="ARBA00047614"/>
    </source>
</evidence>
<dbReference type="InterPro" id="IPR016185">
    <property type="entry name" value="PreATP-grasp_dom_sf"/>
</dbReference>
<dbReference type="RefSeq" id="WP_005601952.1">
    <property type="nucleotide sequence ID" value="NZ_GG663521.1"/>
</dbReference>
<dbReference type="PROSITE" id="PS00844">
    <property type="entry name" value="DALA_DALA_LIGASE_2"/>
    <property type="match status" value="1"/>
</dbReference>
<evidence type="ECO:0000313" key="29">
    <source>
        <dbReference type="Proteomes" id="UP000006238"/>
    </source>
</evidence>
<dbReference type="Pfam" id="PF01820">
    <property type="entry name" value="Dala_Dala_lig_N"/>
    <property type="match status" value="1"/>
</dbReference>
<feature type="binding site" evidence="24">
    <location>
        <position position="136"/>
    </location>
    <ligand>
        <name>ATP</name>
        <dbReference type="ChEBI" id="CHEBI:30616"/>
    </ligand>
</feature>
<keyword evidence="7 22" id="KW-0963">Cytoplasm</keyword>
<comment type="subcellular location">
    <subcellularLocation>
        <location evidence="3 22">Cytoplasm</location>
    </subcellularLocation>
</comment>
<keyword evidence="13 22" id="KW-0133">Cell shape</keyword>
<evidence type="ECO:0000256" key="23">
    <source>
        <dbReference type="PIRSR" id="PIRSR039102-1"/>
    </source>
</evidence>
<feature type="active site" evidence="23">
    <location>
        <position position="326"/>
    </location>
</feature>
<comment type="pathway">
    <text evidence="4 22">Cell wall biogenesis; peptidoglycan biosynthesis.</text>
</comment>
<name>D4RYB7_9FIRM</name>
<keyword evidence="9 25" id="KW-0479">Metal-binding</keyword>
<dbReference type="PROSITE" id="PS50975">
    <property type="entry name" value="ATP_GRASP"/>
    <property type="match status" value="1"/>
</dbReference>
<dbReference type="InterPro" id="IPR011127">
    <property type="entry name" value="Dala_Dala_lig_N"/>
</dbReference>
<feature type="binding site" evidence="25">
    <location>
        <position position="315"/>
    </location>
    <ligand>
        <name>Mg(2+)</name>
        <dbReference type="ChEBI" id="CHEBI:18420"/>
        <label>2</label>
    </ligand>
</feature>
<dbReference type="GO" id="GO:0008716">
    <property type="term" value="F:D-alanine-D-alanine ligase activity"/>
    <property type="evidence" value="ECO:0007669"/>
    <property type="project" value="UniProtKB-UniRule"/>
</dbReference>
<dbReference type="SUPFAM" id="SSF52440">
    <property type="entry name" value="PreATP-grasp domain"/>
    <property type="match status" value="1"/>
</dbReference>
<evidence type="ECO:0000256" key="14">
    <source>
        <dbReference type="ARBA" id="ARBA00022984"/>
    </source>
</evidence>
<evidence type="ECO:0000256" key="19">
    <source>
        <dbReference type="ARBA" id="ARBA00068427"/>
    </source>
</evidence>
<dbReference type="HOGENOM" id="CLU_039268_0_0_9"/>
<evidence type="ECO:0000256" key="24">
    <source>
        <dbReference type="PIRSR" id="PIRSR039102-2"/>
    </source>
</evidence>
<proteinExistence type="inferred from homology"/>
<keyword evidence="14 22" id="KW-0573">Peptidoglycan synthesis</keyword>
<dbReference type="InterPro" id="IPR011095">
    <property type="entry name" value="Dala_Dala_lig_C"/>
</dbReference>
<organism evidence="28 29">
    <name type="scientific">Eshraghiella crossota DSM 2876</name>
    <dbReference type="NCBI Taxonomy" id="511680"/>
    <lineage>
        <taxon>Bacteria</taxon>
        <taxon>Bacillati</taxon>
        <taxon>Bacillota</taxon>
        <taxon>Clostridia</taxon>
        <taxon>Lachnospirales</taxon>
        <taxon>Lachnospiraceae</taxon>
        <taxon>Eshraghiella</taxon>
    </lineage>
</organism>
<evidence type="ECO:0000256" key="9">
    <source>
        <dbReference type="ARBA" id="ARBA00022723"/>
    </source>
</evidence>
<feature type="active site" evidence="23">
    <location>
        <position position="16"/>
    </location>
</feature>